<evidence type="ECO:0000313" key="3">
    <source>
        <dbReference type="Proteomes" id="UP001301350"/>
    </source>
</evidence>
<protein>
    <submittedName>
        <fullName evidence="2">Uncharacterized protein</fullName>
    </submittedName>
</protein>
<accession>A0AAV9IX39</accession>
<feature type="compositionally biased region" description="Basic and acidic residues" evidence="1">
    <location>
        <begin position="286"/>
        <end position="299"/>
    </location>
</feature>
<organism evidence="2 3">
    <name type="scientific">Cyanidium caldarium</name>
    <name type="common">Red alga</name>
    <dbReference type="NCBI Taxonomy" id="2771"/>
    <lineage>
        <taxon>Eukaryota</taxon>
        <taxon>Rhodophyta</taxon>
        <taxon>Bangiophyceae</taxon>
        <taxon>Cyanidiales</taxon>
        <taxon>Cyanidiaceae</taxon>
        <taxon>Cyanidium</taxon>
    </lineage>
</organism>
<dbReference type="Proteomes" id="UP001301350">
    <property type="component" value="Unassembled WGS sequence"/>
</dbReference>
<name>A0AAV9IX39_CYACA</name>
<feature type="region of interest" description="Disordered" evidence="1">
    <location>
        <begin position="277"/>
        <end position="305"/>
    </location>
</feature>
<gene>
    <name evidence="2" type="ORF">CDCA_CDCA09G2711</name>
</gene>
<dbReference type="AlphaFoldDB" id="A0AAV9IX39"/>
<reference evidence="2 3" key="1">
    <citation type="submission" date="2022-07" db="EMBL/GenBank/DDBJ databases">
        <title>Genome-wide signatures of adaptation to extreme environments.</title>
        <authorList>
            <person name="Cho C.H."/>
            <person name="Yoon H.S."/>
        </authorList>
    </citation>
    <scope>NUCLEOTIDE SEQUENCE [LARGE SCALE GENOMIC DNA]</scope>
    <source>
        <strain evidence="2 3">DBV 063 E5</strain>
    </source>
</reference>
<evidence type="ECO:0000313" key="2">
    <source>
        <dbReference type="EMBL" id="KAK4536686.1"/>
    </source>
</evidence>
<dbReference type="EMBL" id="JANCYW010000009">
    <property type="protein sequence ID" value="KAK4536686.1"/>
    <property type="molecule type" value="Genomic_DNA"/>
</dbReference>
<proteinExistence type="predicted"/>
<sequence length="958" mass="103138">MVEDHGSGVDGEGGSEEGVALRSPNPPRAIMYRIVPSPLWDAAWEAEWRNSRRRAVYASSARGLWAGVSGRRPSEVQLAVRSEGGEWRWTRLVSMFQRVEYLQVAVLSDSVAGRHCIEWRPCWMLLAVGQTGGKSPARKARELRRFAVQCFIVPQWPAASTAADTDTPLYAGVSEAWEGVPLSLSEEWHVEWSTADATHGRTPTSLALHAGGGAALLGMQDGSVLLLRGNLWRSGWLTKTWLSVASSSPIRAVALSRHDCGIATGEHGLVRLHWGGSSHRQSVGADGERATEANGRDAKAPTPRCTPVEERPVVAAVVVSTGAGCCAAPTSDSDMLEDGVLVYRVRRIHALVSLGCGFYATIPESGDEVCIRSVLQDTYTQVFTAADLFGTADDVSTTPTNVTNVNASDSLAERRGRPASPPTCAQVVPLGDGERVAVIAGEGGSNSITYLQRLPLTQAVAEAVHGAHFALAEGLAQAATPDSDECGQPASSLLASTIEQHARHLAESGDWSAAAARLADGIPRGVRACVAMSILAPQPGALHGFLRAWQTAHPSAEGALAAGWSRAALQPLYVALRSRALLDASGAVDEQCVRACYEAGAVDLALTLATESGQARAVLRMAAREAHGRAVRNSQDDKAAVTPSADDLGHPAALRAYVERELERLPPADAVALLRDGIRRFEPIDRLVGVVQRALHREHAATGDLPNGSLLQSSKVRASLLALLQPVADRPETVIALLQPLGDGLHRDAELQRFYFEALCRAQRSEALQQLLREWGTRVPPSAQRAEQERAFLELAELYALTPIMAQLYDMRGMYEALARLLLSTDQGDALLALCKQHGAAHPRLWSYALQHTLAAVVCGLHADECPVDRSTDADVAYDVYERLDHVLNAMREAQLLSATDVIELWIEVVRSAPANTAPGRLQRMRQCVEESLEHLLGDIHRQAVETLLPEDGDEPIR</sequence>
<feature type="region of interest" description="Disordered" evidence="1">
    <location>
        <begin position="1"/>
        <end position="22"/>
    </location>
</feature>
<keyword evidence="3" id="KW-1185">Reference proteome</keyword>
<comment type="caution">
    <text evidence="2">The sequence shown here is derived from an EMBL/GenBank/DDBJ whole genome shotgun (WGS) entry which is preliminary data.</text>
</comment>
<evidence type="ECO:0000256" key="1">
    <source>
        <dbReference type="SAM" id="MobiDB-lite"/>
    </source>
</evidence>